<organism evidence="2 3">
    <name type="scientific">Acidianus manzaensis</name>
    <dbReference type="NCBI Taxonomy" id="282676"/>
    <lineage>
        <taxon>Archaea</taxon>
        <taxon>Thermoproteota</taxon>
        <taxon>Thermoprotei</taxon>
        <taxon>Sulfolobales</taxon>
        <taxon>Sulfolobaceae</taxon>
        <taxon>Acidianus</taxon>
    </lineage>
</organism>
<keyword evidence="1" id="KW-0812">Transmembrane</keyword>
<dbReference type="EMBL" id="CP020477">
    <property type="protein sequence ID" value="ARM75559.1"/>
    <property type="molecule type" value="Genomic_DNA"/>
</dbReference>
<keyword evidence="1" id="KW-0472">Membrane</keyword>
<keyword evidence="1" id="KW-1133">Transmembrane helix</keyword>
<reference evidence="2 3" key="1">
    <citation type="submission" date="2017-03" db="EMBL/GenBank/DDBJ databases">
        <title>Sulfur activation and transportation mechanism of thermophilic Archaea Acidianus manzaensis YN-25.</title>
        <authorList>
            <person name="Ma Y."/>
            <person name="Yang Y."/>
            <person name="Xia J."/>
        </authorList>
    </citation>
    <scope>NUCLEOTIDE SEQUENCE [LARGE SCALE GENOMIC DNA]</scope>
    <source>
        <strain evidence="2 3">YN-25</strain>
    </source>
</reference>
<dbReference type="STRING" id="282676.B6F84_05590"/>
<dbReference type="Proteomes" id="UP000193404">
    <property type="component" value="Chromosome"/>
</dbReference>
<dbReference type="OrthoDB" id="34571at2157"/>
<proteinExistence type="predicted"/>
<evidence type="ECO:0000313" key="3">
    <source>
        <dbReference type="Proteomes" id="UP000193404"/>
    </source>
</evidence>
<dbReference type="KEGG" id="aman:B6F84_05590"/>
<sequence>MNKRKIVIFLISIIAVVGIIILTYPTISSILSPNSGSPIYQASYGTYTVEVYTNSSIKSENITGIMMVINNIDEQQLTITCIQNSTTTIPINNFYVKQSVVSNSGNVISAFILTKEVYIGEVTVLVPIKLSPGNYTVILSDGNFFSINVS</sequence>
<dbReference type="RefSeq" id="WP_148691329.1">
    <property type="nucleotide sequence ID" value="NZ_CP020477.1"/>
</dbReference>
<keyword evidence="3" id="KW-1185">Reference proteome</keyword>
<feature type="transmembrane region" description="Helical" evidence="1">
    <location>
        <begin position="7"/>
        <end position="27"/>
    </location>
</feature>
<name>A0A1W6JZ68_9CREN</name>
<evidence type="ECO:0000313" key="2">
    <source>
        <dbReference type="EMBL" id="ARM75559.1"/>
    </source>
</evidence>
<dbReference type="GeneID" id="41590372"/>
<dbReference type="AlphaFoldDB" id="A0A1W6JZ68"/>
<accession>A0A1W6JZ68</accession>
<protein>
    <submittedName>
        <fullName evidence="2">Uncharacterized protein</fullName>
    </submittedName>
</protein>
<evidence type="ECO:0000256" key="1">
    <source>
        <dbReference type="SAM" id="Phobius"/>
    </source>
</evidence>
<gene>
    <name evidence="2" type="ORF">B6F84_05590</name>
</gene>